<evidence type="ECO:0000313" key="2">
    <source>
        <dbReference type="Proteomes" id="UP001480955"/>
    </source>
</evidence>
<comment type="caution">
    <text evidence="1">The sequence shown here is derived from an EMBL/GenBank/DDBJ whole genome shotgun (WGS) entry which is preliminary data.</text>
</comment>
<dbReference type="Pfam" id="PF06577">
    <property type="entry name" value="EipA"/>
    <property type="match status" value="1"/>
</dbReference>
<reference evidence="1 2" key="1">
    <citation type="submission" date="2024-06" db="EMBL/GenBank/DDBJ databases">
        <authorList>
            <person name="Campbell A.G."/>
        </authorList>
    </citation>
    <scope>NUCLEOTIDE SEQUENCE [LARGE SCALE GENOMIC DNA]</scope>
    <source>
        <strain evidence="1 2">EM12</strain>
    </source>
</reference>
<protein>
    <submittedName>
        <fullName evidence="1">DUF1134 domain-containing protein</fullName>
    </submittedName>
</protein>
<dbReference type="Proteomes" id="UP001480955">
    <property type="component" value="Unassembled WGS sequence"/>
</dbReference>
<evidence type="ECO:0000313" key="1">
    <source>
        <dbReference type="EMBL" id="MER2253142.1"/>
    </source>
</evidence>
<dbReference type="EMBL" id="JBELQE010000129">
    <property type="protein sequence ID" value="MER2253142.1"/>
    <property type="molecule type" value="Genomic_DNA"/>
</dbReference>
<proteinExistence type="predicted"/>
<accession>A0ABV1QUP4</accession>
<sequence length="213" mass="22478">MPHDPIRTGGTTRRAALLGFSAGLSRGLTCGLAGGLLAGAAPALAYQDDGVRPDSFRASEVVENGHRFFGSVSRGLALTVEEATRRWGEPNGYILGQEASGAIVGGLRFGEGTLYTRNAGQRRIYWQGPTLGFDVGGDGARTMMLVYNLPAVRDLYRRFGGVDGSAYFIGGFGMTAVTDGGIIVVPIRSGVGARLGINVGYLKFTGRPTWNPF</sequence>
<gene>
    <name evidence="1" type="ORF">ABS772_24790</name>
</gene>
<keyword evidence="2" id="KW-1185">Reference proteome</keyword>
<dbReference type="InterPro" id="IPR008325">
    <property type="entry name" value="EipA-like"/>
</dbReference>
<dbReference type="RefSeq" id="WP_350397345.1">
    <property type="nucleotide sequence ID" value="NZ_JBELQE010000129.1"/>
</dbReference>
<organism evidence="1 2">
    <name type="scientific">Methylorubrum podarium</name>
    <dbReference type="NCBI Taxonomy" id="200476"/>
    <lineage>
        <taxon>Bacteria</taxon>
        <taxon>Pseudomonadati</taxon>
        <taxon>Pseudomonadota</taxon>
        <taxon>Alphaproteobacteria</taxon>
        <taxon>Hyphomicrobiales</taxon>
        <taxon>Methylobacteriaceae</taxon>
        <taxon>Methylorubrum</taxon>
    </lineage>
</organism>
<name>A0ABV1QUP4_9HYPH</name>